<dbReference type="InterPro" id="IPR058627">
    <property type="entry name" value="MdtA-like_C"/>
</dbReference>
<organism evidence="8 9">
    <name type="scientific">Candidatus Reconcilbacillus cellulovorans</name>
    <dbReference type="NCBI Taxonomy" id="1906605"/>
    <lineage>
        <taxon>Bacteria</taxon>
        <taxon>Bacillati</taxon>
        <taxon>Bacillota</taxon>
        <taxon>Bacilli</taxon>
        <taxon>Bacillales</taxon>
        <taxon>Paenibacillaceae</taxon>
        <taxon>Candidatus Reconcilbacillus</taxon>
    </lineage>
</organism>
<feature type="domain" description="CzcB-like barrel-sandwich hybrid" evidence="6">
    <location>
        <begin position="261"/>
        <end position="335"/>
    </location>
</feature>
<dbReference type="InterPro" id="IPR058647">
    <property type="entry name" value="BSH_CzcB-like"/>
</dbReference>
<gene>
    <name evidence="8" type="ORF">BLM47_04545</name>
</gene>
<keyword evidence="2 3" id="KW-0175">Coiled coil</keyword>
<sequence length="571" mass="60128">MVRSTRRKWLWAVSALAVLAAGSLFYVRNARQASPSAAAEGERTVRVTRGDIRFTVSGTSQLEAENVQNVTAPADGTIKASRLARNMTVKAGDVLVEISSPELESDLKNAEAALERLERELDDLTRQQNGLRVIAPATGKLAWTANLDVGSNVGKSSRLGVVYDVSELVVKLPFAAEDAESIAPGMQADVSVVGLPLTKTGVVRSVSSMARAGTGGARWVDVEIAVENDGTLDAGLSAGASVDTPRGVMASQASGTLAYARTVAVLSDAAGTVRQLLASSGDMVRQGDALAVLANDSLADDIAAKTAEVERQKATVAELKRRVDELVVRAPFDGVFSTDFAGVRTNVLAQYPVGAAVKAGTLFGAVANLERMVLPIQVDELDLPNVKPGLKAVVRVEALPGKTWEGEVTQVSTVGTTTNGVTYYDAIVSVANGGNQELKHGMTATADIRVQEKQNILLLPIEALQFFRGQAFVTLKRPDGTIEQQHPVQIGLRNEASAEIVSGLQEGDEVVVPNRSRQQNLSQEEINRLRQQMIGGFGGGNFGQPPVFVQGGSSGARRGGQQGGQQGGGSR</sequence>
<evidence type="ECO:0000259" key="7">
    <source>
        <dbReference type="Pfam" id="PF25990"/>
    </source>
</evidence>
<feature type="domain" description="YknX-like beta-barrel" evidence="7">
    <location>
        <begin position="377"/>
        <end position="448"/>
    </location>
</feature>
<feature type="compositionally biased region" description="Gly residues" evidence="4">
    <location>
        <begin position="552"/>
        <end position="571"/>
    </location>
</feature>
<dbReference type="Gene3D" id="2.40.30.170">
    <property type="match status" value="2"/>
</dbReference>
<evidence type="ECO:0000313" key="9">
    <source>
        <dbReference type="Proteomes" id="UP000243688"/>
    </source>
</evidence>
<dbReference type="PROSITE" id="PS51318">
    <property type="entry name" value="TAT"/>
    <property type="match status" value="1"/>
</dbReference>
<feature type="domain" description="Multidrug resistance protein MdtA-like C-terminal permuted SH3" evidence="5">
    <location>
        <begin position="455"/>
        <end position="512"/>
    </location>
</feature>
<dbReference type="Gene3D" id="2.40.50.100">
    <property type="match status" value="2"/>
</dbReference>
<dbReference type="AlphaFoldDB" id="A0A2A6E1S2"/>
<dbReference type="Gene3D" id="2.40.420.20">
    <property type="match status" value="1"/>
</dbReference>
<dbReference type="InterPro" id="IPR058636">
    <property type="entry name" value="Beta-barrel_YknX"/>
</dbReference>
<dbReference type="Pfam" id="PF25967">
    <property type="entry name" value="RND-MFP_C"/>
    <property type="match status" value="1"/>
</dbReference>
<dbReference type="GO" id="GO:0030313">
    <property type="term" value="C:cell envelope"/>
    <property type="evidence" value="ECO:0007669"/>
    <property type="project" value="UniProtKB-SubCell"/>
</dbReference>
<accession>A0A2A6E1S2</accession>
<evidence type="ECO:0000256" key="1">
    <source>
        <dbReference type="ARBA" id="ARBA00004196"/>
    </source>
</evidence>
<name>A0A2A6E1S2_9BACL</name>
<evidence type="ECO:0000313" key="8">
    <source>
        <dbReference type="EMBL" id="PDO10981.1"/>
    </source>
</evidence>
<feature type="coiled-coil region" evidence="3">
    <location>
        <begin position="100"/>
        <end position="134"/>
    </location>
</feature>
<evidence type="ECO:0000259" key="5">
    <source>
        <dbReference type="Pfam" id="PF25967"/>
    </source>
</evidence>
<dbReference type="SUPFAM" id="SSF111369">
    <property type="entry name" value="HlyD-like secretion proteins"/>
    <property type="match status" value="2"/>
</dbReference>
<comment type="subcellular location">
    <subcellularLocation>
        <location evidence="1">Cell envelope</location>
    </subcellularLocation>
</comment>
<protein>
    <recommendedName>
        <fullName evidence="10">Efflux transporter periplasmic adaptor subunit</fullName>
    </recommendedName>
</protein>
<dbReference type="PANTHER" id="PTHR32347:SF14">
    <property type="entry name" value="EFFLUX SYSTEM COMPONENT YKNX-RELATED"/>
    <property type="match status" value="1"/>
</dbReference>
<dbReference type="InterPro" id="IPR050465">
    <property type="entry name" value="UPF0194_transport"/>
</dbReference>
<proteinExistence type="predicted"/>
<evidence type="ECO:0000256" key="4">
    <source>
        <dbReference type="SAM" id="MobiDB-lite"/>
    </source>
</evidence>
<dbReference type="Pfam" id="PF25973">
    <property type="entry name" value="BSH_CzcB"/>
    <property type="match status" value="1"/>
</dbReference>
<evidence type="ECO:0000256" key="2">
    <source>
        <dbReference type="ARBA" id="ARBA00023054"/>
    </source>
</evidence>
<comment type="caution">
    <text evidence="8">The sequence shown here is derived from an EMBL/GenBank/DDBJ whole genome shotgun (WGS) entry which is preliminary data.</text>
</comment>
<feature type="region of interest" description="Disordered" evidence="4">
    <location>
        <begin position="545"/>
        <end position="571"/>
    </location>
</feature>
<dbReference type="EMBL" id="MOXJ01000007">
    <property type="protein sequence ID" value="PDO10981.1"/>
    <property type="molecule type" value="Genomic_DNA"/>
</dbReference>
<feature type="coiled-coil region" evidence="3">
    <location>
        <begin position="302"/>
        <end position="329"/>
    </location>
</feature>
<dbReference type="Gene3D" id="1.10.287.470">
    <property type="entry name" value="Helix hairpin bin"/>
    <property type="match status" value="1"/>
</dbReference>
<evidence type="ECO:0008006" key="10">
    <source>
        <dbReference type="Google" id="ProtNLM"/>
    </source>
</evidence>
<dbReference type="Proteomes" id="UP000243688">
    <property type="component" value="Unassembled WGS sequence"/>
</dbReference>
<evidence type="ECO:0000259" key="6">
    <source>
        <dbReference type="Pfam" id="PF25973"/>
    </source>
</evidence>
<dbReference type="Pfam" id="PF25990">
    <property type="entry name" value="Beta-barrel_YknX"/>
    <property type="match status" value="1"/>
</dbReference>
<reference evidence="8 9" key="1">
    <citation type="submission" date="2016-12" db="EMBL/GenBank/DDBJ databases">
        <title>Candidatus Reconcilibacillus cellulovorans genome.</title>
        <authorList>
            <person name="Kolinko S."/>
            <person name="Wu Y.-W."/>
            <person name="Tachea F."/>
            <person name="Denzel E."/>
            <person name="Hiras J."/>
            <person name="Baecker N."/>
            <person name="Chan L.J."/>
            <person name="Eichorst S.A."/>
            <person name="Frey D."/>
            <person name="Adams P.D."/>
            <person name="Pray T."/>
            <person name="Tanjore D."/>
            <person name="Petzold C.J."/>
            <person name="Gladden J.M."/>
            <person name="Simmons B.A."/>
            <person name="Singer S.W."/>
        </authorList>
    </citation>
    <scope>NUCLEOTIDE SEQUENCE [LARGE SCALE GENOMIC DNA]</scope>
    <source>
        <strain evidence="8">JTherm</strain>
    </source>
</reference>
<dbReference type="InterPro" id="IPR006311">
    <property type="entry name" value="TAT_signal"/>
</dbReference>
<dbReference type="PANTHER" id="PTHR32347">
    <property type="entry name" value="EFFLUX SYSTEM COMPONENT YKNX-RELATED"/>
    <property type="match status" value="1"/>
</dbReference>
<evidence type="ECO:0000256" key="3">
    <source>
        <dbReference type="SAM" id="Coils"/>
    </source>
</evidence>